<dbReference type="InterPro" id="IPR027370">
    <property type="entry name" value="Znf-RING_euk"/>
</dbReference>
<evidence type="ECO:0000313" key="7">
    <source>
        <dbReference type="Proteomes" id="UP000053872"/>
    </source>
</evidence>
<keyword evidence="1" id="KW-0479">Metal-binding</keyword>
<dbReference type="InterPro" id="IPR001841">
    <property type="entry name" value="Znf_RING"/>
</dbReference>
<dbReference type="GO" id="GO:0008270">
    <property type="term" value="F:zinc ion binding"/>
    <property type="evidence" value="ECO:0007669"/>
    <property type="project" value="UniProtKB-KW"/>
</dbReference>
<dbReference type="SMART" id="SM00184">
    <property type="entry name" value="RING"/>
    <property type="match status" value="1"/>
</dbReference>
<dbReference type="InterPro" id="IPR050143">
    <property type="entry name" value="TRIM/RBCC"/>
</dbReference>
<dbReference type="CDD" id="cd16762">
    <property type="entry name" value="RING-HC_TRIM13_C-V"/>
    <property type="match status" value="1"/>
</dbReference>
<evidence type="ECO:0000256" key="4">
    <source>
        <dbReference type="PROSITE-ProRule" id="PRU00175"/>
    </source>
</evidence>
<comment type="caution">
    <text evidence="6">The sequence shown here is derived from an EMBL/GenBank/DDBJ whole genome shotgun (WGS) entry which is preliminary data.</text>
</comment>
<keyword evidence="2 4" id="KW-0863">Zinc-finger</keyword>
<organism evidence="6 7">
    <name type="scientific">Columba livia</name>
    <name type="common">Rock dove</name>
    <dbReference type="NCBI Taxonomy" id="8932"/>
    <lineage>
        <taxon>Eukaryota</taxon>
        <taxon>Metazoa</taxon>
        <taxon>Chordata</taxon>
        <taxon>Craniata</taxon>
        <taxon>Vertebrata</taxon>
        <taxon>Euteleostomi</taxon>
        <taxon>Archelosauria</taxon>
        <taxon>Archosauria</taxon>
        <taxon>Dinosauria</taxon>
        <taxon>Saurischia</taxon>
        <taxon>Theropoda</taxon>
        <taxon>Coelurosauria</taxon>
        <taxon>Aves</taxon>
        <taxon>Neognathae</taxon>
        <taxon>Neoaves</taxon>
        <taxon>Columbimorphae</taxon>
        <taxon>Columbiformes</taxon>
        <taxon>Columbidae</taxon>
        <taxon>Columba</taxon>
    </lineage>
</organism>
<dbReference type="SUPFAM" id="SSF57850">
    <property type="entry name" value="RING/U-box"/>
    <property type="match status" value="1"/>
</dbReference>
<evidence type="ECO:0000313" key="6">
    <source>
        <dbReference type="EMBL" id="PKK32726.1"/>
    </source>
</evidence>
<dbReference type="PROSITE" id="PS50089">
    <property type="entry name" value="ZF_RING_2"/>
    <property type="match status" value="1"/>
</dbReference>
<dbReference type="SUPFAM" id="SSF57845">
    <property type="entry name" value="B-box zinc-binding domain"/>
    <property type="match status" value="1"/>
</dbReference>
<evidence type="ECO:0000259" key="5">
    <source>
        <dbReference type="PROSITE" id="PS50089"/>
    </source>
</evidence>
<dbReference type="Gene3D" id="3.30.40.10">
    <property type="entry name" value="Zinc/RING finger domain, C3HC4 (zinc finger)"/>
    <property type="match status" value="1"/>
</dbReference>
<accession>A0A2I0MSS6</accession>
<keyword evidence="3" id="KW-0862">Zinc</keyword>
<evidence type="ECO:0000256" key="1">
    <source>
        <dbReference type="ARBA" id="ARBA00022723"/>
    </source>
</evidence>
<dbReference type="PROSITE" id="PS00518">
    <property type="entry name" value="ZF_RING_1"/>
    <property type="match status" value="1"/>
</dbReference>
<dbReference type="Proteomes" id="UP000053872">
    <property type="component" value="Unassembled WGS sequence"/>
</dbReference>
<sequence length="383" mass="44266">MRFETDMMELLEEDLTCPICCSLFDDPRVLPCSHNFCRKCLEGILEGNVRNVLWRPSPFKCPTCRKETPVTGVNSLQVNYSLKDMQLICGVCATRGDHTKHVFCSIEDAYSQEKRAFETLFQGFETWRCGDALSRLDTLETSKRKALQMLTKDSDKVKEFFEKLQHTLEQKRNEILSDFETMKLAVMQAYDPEINKLNTILQEQRMAFNIAEAFKDVSEPIIFLQQMQEFREKIKVLKETPLPCSSVDISPTIKSFDTSQWNGIKLVDVDKLSLPQENNTLKFKIPSVFSRRFILTSLVCLLILAVTRMSFVESVVDNLQCWKSQFFTISLSYLADTVEIADHAVFYWEQMTDGASLLREKCKNYTLVVLDNVAQFVCKYKLL</sequence>
<gene>
    <name evidence="6" type="primary">TRIM13</name>
    <name evidence="6" type="ORF">A306_00003236</name>
</gene>
<dbReference type="AlphaFoldDB" id="A0A2I0MSS6"/>
<dbReference type="EMBL" id="AKCR02000003">
    <property type="protein sequence ID" value="PKK32726.1"/>
    <property type="molecule type" value="Genomic_DNA"/>
</dbReference>
<protein>
    <submittedName>
        <fullName evidence="6">Tripartite motif containing 13, transcript variant X3</fullName>
    </submittedName>
</protein>
<proteinExistence type="predicted"/>
<feature type="domain" description="RING-type" evidence="5">
    <location>
        <begin position="17"/>
        <end position="65"/>
    </location>
</feature>
<reference evidence="6 7" key="1">
    <citation type="journal article" date="2013" name="Science">
        <title>Genomic diversity and evolution of the head crest in the rock pigeon.</title>
        <authorList>
            <person name="Shapiro M.D."/>
            <person name="Kronenberg Z."/>
            <person name="Li C."/>
            <person name="Domyan E.T."/>
            <person name="Pan H."/>
            <person name="Campbell M."/>
            <person name="Tan H."/>
            <person name="Huff C.D."/>
            <person name="Hu H."/>
            <person name="Vickrey A.I."/>
            <person name="Nielsen S.C."/>
            <person name="Stringham S.A."/>
            <person name="Hu H."/>
            <person name="Willerslev E."/>
            <person name="Gilbert M.T."/>
            <person name="Yandell M."/>
            <person name="Zhang G."/>
            <person name="Wang J."/>
        </authorList>
    </citation>
    <scope>NUCLEOTIDE SEQUENCE [LARGE SCALE GENOMIC DNA]</scope>
    <source>
        <tissue evidence="6">Blood</tissue>
    </source>
</reference>
<name>A0A2I0MSS6_COLLI</name>
<keyword evidence="7" id="KW-1185">Reference proteome</keyword>
<dbReference type="InterPro" id="IPR017907">
    <property type="entry name" value="Znf_RING_CS"/>
</dbReference>
<evidence type="ECO:0000256" key="2">
    <source>
        <dbReference type="ARBA" id="ARBA00022771"/>
    </source>
</evidence>
<dbReference type="Pfam" id="PF13445">
    <property type="entry name" value="zf-RING_UBOX"/>
    <property type="match status" value="1"/>
</dbReference>
<evidence type="ECO:0000256" key="3">
    <source>
        <dbReference type="ARBA" id="ARBA00022833"/>
    </source>
</evidence>
<dbReference type="InterPro" id="IPR013083">
    <property type="entry name" value="Znf_RING/FYVE/PHD"/>
</dbReference>
<dbReference type="Gene3D" id="3.30.160.60">
    <property type="entry name" value="Classic Zinc Finger"/>
    <property type="match status" value="1"/>
</dbReference>
<dbReference type="PANTHER" id="PTHR24103">
    <property type="entry name" value="E3 UBIQUITIN-PROTEIN LIGASE TRIM"/>
    <property type="match status" value="1"/>
</dbReference>